<keyword evidence="2 6" id="KW-0812">Transmembrane</keyword>
<dbReference type="Pfam" id="PF00916">
    <property type="entry name" value="Sulfate_transp"/>
    <property type="match status" value="1"/>
</dbReference>
<dbReference type="InterPro" id="IPR001902">
    <property type="entry name" value="SLC26A/SulP_fam"/>
</dbReference>
<feature type="compositionally biased region" description="Basic and acidic residues" evidence="5">
    <location>
        <begin position="546"/>
        <end position="559"/>
    </location>
</feature>
<feature type="transmembrane region" description="Helical" evidence="6">
    <location>
        <begin position="88"/>
        <end position="114"/>
    </location>
</feature>
<evidence type="ECO:0000256" key="1">
    <source>
        <dbReference type="ARBA" id="ARBA00004141"/>
    </source>
</evidence>
<gene>
    <name evidence="8" type="ordered locus">Bfae_02290</name>
</gene>
<dbReference type="EMBL" id="CP001643">
    <property type="protein sequence ID" value="ACU84107.1"/>
    <property type="molecule type" value="Genomic_DNA"/>
</dbReference>
<feature type="compositionally biased region" description="Low complexity" evidence="5">
    <location>
        <begin position="567"/>
        <end position="585"/>
    </location>
</feature>
<dbReference type="GO" id="GO:0016020">
    <property type="term" value="C:membrane"/>
    <property type="evidence" value="ECO:0007669"/>
    <property type="project" value="UniProtKB-SubCell"/>
</dbReference>
<dbReference type="PANTHER" id="PTHR11814">
    <property type="entry name" value="SULFATE TRANSPORTER"/>
    <property type="match status" value="1"/>
</dbReference>
<evidence type="ECO:0000313" key="8">
    <source>
        <dbReference type="EMBL" id="ACU84107.1"/>
    </source>
</evidence>
<dbReference type="Pfam" id="PF01740">
    <property type="entry name" value="STAS"/>
    <property type="match status" value="1"/>
</dbReference>
<evidence type="ECO:0000256" key="6">
    <source>
        <dbReference type="SAM" id="Phobius"/>
    </source>
</evidence>
<dbReference type="PATRIC" id="fig|446465.5.peg.228"/>
<feature type="transmembrane region" description="Helical" evidence="6">
    <location>
        <begin position="249"/>
        <end position="270"/>
    </location>
</feature>
<protein>
    <submittedName>
        <fullName evidence="8">Sulfate permease-like transporter, MFS superfamily</fullName>
    </submittedName>
</protein>
<dbReference type="GO" id="GO:0055085">
    <property type="term" value="P:transmembrane transport"/>
    <property type="evidence" value="ECO:0007669"/>
    <property type="project" value="InterPro"/>
</dbReference>
<feature type="region of interest" description="Disordered" evidence="5">
    <location>
        <begin position="546"/>
        <end position="585"/>
    </location>
</feature>
<dbReference type="Proteomes" id="UP000001919">
    <property type="component" value="Chromosome"/>
</dbReference>
<evidence type="ECO:0000256" key="4">
    <source>
        <dbReference type="ARBA" id="ARBA00023136"/>
    </source>
</evidence>
<keyword evidence="9" id="KW-1185">Reference proteome</keyword>
<dbReference type="SUPFAM" id="SSF52091">
    <property type="entry name" value="SpoIIaa-like"/>
    <property type="match status" value="1"/>
</dbReference>
<dbReference type="PROSITE" id="PS50801">
    <property type="entry name" value="STAS"/>
    <property type="match status" value="1"/>
</dbReference>
<dbReference type="CDD" id="cd07042">
    <property type="entry name" value="STAS_SulP_like_sulfate_transporter"/>
    <property type="match status" value="1"/>
</dbReference>
<reference evidence="8 9" key="1">
    <citation type="journal article" date="2009" name="Stand. Genomic Sci.">
        <title>Complete genome sequence of Brachybacterium faecium type strain (Schefferle 6-10).</title>
        <authorList>
            <person name="Lapidus A."/>
            <person name="Pukall R."/>
            <person name="Labuttii K."/>
            <person name="Copeland A."/>
            <person name="Del Rio T.G."/>
            <person name="Nolan M."/>
            <person name="Chen F."/>
            <person name="Lucas S."/>
            <person name="Tice H."/>
            <person name="Cheng J.F."/>
            <person name="Bruce D."/>
            <person name="Goodwin L."/>
            <person name="Pitluck S."/>
            <person name="Rohde M."/>
            <person name="Goker M."/>
            <person name="Pati A."/>
            <person name="Ivanova N."/>
            <person name="Mavrommatis K."/>
            <person name="Chen A."/>
            <person name="Palaniappan K."/>
            <person name="D'haeseleer P."/>
            <person name="Chain P."/>
            <person name="Bristow J."/>
            <person name="Eisen J.A."/>
            <person name="Markowitz V."/>
            <person name="Hugenholtz P."/>
            <person name="Kyrpides N.C."/>
            <person name="Klenk H.P."/>
        </authorList>
    </citation>
    <scope>NUCLEOTIDE SEQUENCE [LARGE SCALE GENOMIC DNA]</scope>
    <source>
        <strain evidence="9">ATCC 43885 / DSM 4810 / JCM 11609 / LMG 19847 / NBRC 14762 / NCIMB 9860 / 6-10</strain>
    </source>
</reference>
<evidence type="ECO:0000256" key="2">
    <source>
        <dbReference type="ARBA" id="ARBA00022692"/>
    </source>
</evidence>
<dbReference type="InterPro" id="IPR002645">
    <property type="entry name" value="STAS_dom"/>
</dbReference>
<proteinExistence type="predicted"/>
<dbReference type="InterPro" id="IPR036513">
    <property type="entry name" value="STAS_dom_sf"/>
</dbReference>
<dbReference type="STRING" id="446465.Bfae_02290"/>
<keyword evidence="3 6" id="KW-1133">Transmembrane helix</keyword>
<feature type="transmembrane region" description="Helical" evidence="6">
    <location>
        <begin position="181"/>
        <end position="199"/>
    </location>
</feature>
<dbReference type="InterPro" id="IPR011547">
    <property type="entry name" value="SLC26A/SulP_dom"/>
</dbReference>
<evidence type="ECO:0000313" key="9">
    <source>
        <dbReference type="Proteomes" id="UP000001919"/>
    </source>
</evidence>
<evidence type="ECO:0000256" key="5">
    <source>
        <dbReference type="SAM" id="MobiDB-lite"/>
    </source>
</evidence>
<sequence>MRAALVRSRDLWPAREDYRLLPKTWRKDLIAGVTVGIVALPLALGFGVSSGLTAEQGLITAIVAGLLAAVFGGSNVQVSGPTGAMVVVLVPIVANYGAGAIAAVTLLAGLLVMATGLLRLGKVVSIIPWPVIEGFTLGIACIIFMQQIPLITSSDPAVPGELSSNALVAAVQSLTTADATYLLWALGAVAIVAACMVIAPRIHPSIPGSLIGIAVVAVLAALLPGPLATIGAIPASLPAPSVPSIDPELLGVLLPAAATVAALAAIESLLSARVAGSMAETGAFDPDRELVGQGVASVGASLFGGMPATGAIARTSVSLRAGARTRAASIVHALVLLAVVYVASGPVGMIPLAALAGVLFMTAVRMVRLATVRSILTSTRSDAWIFTITALVTVSFDLIIAVLIGVALAAVVALRGAARTTGVALEPIRAEEPSPLDTSIVAVRFQGPLFFVSSERVFETVMEVGSVSVVILRLARLERVDATGAQVLAQIVRGLERRGITVLIKGVQDSHSVLFRQVGVLAALRHHKHLFVDFASALEHARSHVERERAAEELERASEQRPAAGLPPSTTPRSSGGSQPAHAPE</sequence>
<organism evidence="8 9">
    <name type="scientific">Brachybacterium faecium (strain ATCC 43885 / DSM 4810 / JCM 11609 / LMG 19847 / NBRC 14762 / NCIMB 9860 / 6-10)</name>
    <dbReference type="NCBI Taxonomy" id="446465"/>
    <lineage>
        <taxon>Bacteria</taxon>
        <taxon>Bacillati</taxon>
        <taxon>Actinomycetota</taxon>
        <taxon>Actinomycetes</taxon>
        <taxon>Micrococcales</taxon>
        <taxon>Dermabacteraceae</taxon>
        <taxon>Brachybacterium</taxon>
    </lineage>
</organism>
<accession>C7MFY9</accession>
<dbReference type="OrthoDB" id="9771198at2"/>
<name>C7MFY9_BRAFD</name>
<comment type="subcellular location">
    <subcellularLocation>
        <location evidence="1">Membrane</location>
        <topology evidence="1">Multi-pass membrane protein</topology>
    </subcellularLocation>
</comment>
<feature type="transmembrane region" description="Helical" evidence="6">
    <location>
        <begin position="29"/>
        <end position="52"/>
    </location>
</feature>
<evidence type="ECO:0000259" key="7">
    <source>
        <dbReference type="PROSITE" id="PS50801"/>
    </source>
</evidence>
<feature type="transmembrane region" description="Helical" evidence="6">
    <location>
        <begin position="126"/>
        <end position="145"/>
    </location>
</feature>
<dbReference type="KEGG" id="bfa:Bfae_02290"/>
<evidence type="ECO:0000256" key="3">
    <source>
        <dbReference type="ARBA" id="ARBA00022989"/>
    </source>
</evidence>
<feature type="transmembrane region" description="Helical" evidence="6">
    <location>
        <begin position="211"/>
        <end position="237"/>
    </location>
</feature>
<feature type="transmembrane region" description="Helical" evidence="6">
    <location>
        <begin position="383"/>
        <end position="414"/>
    </location>
</feature>
<feature type="transmembrane region" description="Helical" evidence="6">
    <location>
        <begin position="290"/>
        <end position="313"/>
    </location>
</feature>
<dbReference type="AlphaFoldDB" id="C7MFY9"/>
<dbReference type="eggNOG" id="COG0659">
    <property type="taxonomic scope" value="Bacteria"/>
</dbReference>
<feature type="transmembrane region" description="Helical" evidence="6">
    <location>
        <begin position="58"/>
        <end position="76"/>
    </location>
</feature>
<dbReference type="HOGENOM" id="CLU_003182_13_1_11"/>
<keyword evidence="4 6" id="KW-0472">Membrane</keyword>
<dbReference type="Gene3D" id="3.30.750.24">
    <property type="entry name" value="STAS domain"/>
    <property type="match status" value="1"/>
</dbReference>
<feature type="domain" description="STAS" evidence="7">
    <location>
        <begin position="439"/>
        <end position="541"/>
    </location>
</feature>